<dbReference type="Proteomes" id="UP000015101">
    <property type="component" value="Unassembled WGS sequence"/>
</dbReference>
<dbReference type="Gene3D" id="3.30.40.10">
    <property type="entry name" value="Zinc/RING finger domain, C3HC4 (zinc finger)"/>
    <property type="match status" value="1"/>
</dbReference>
<keyword evidence="1 3" id="KW-0863">Zinc-finger</keyword>
<sequence>AKRVLKSMETRKYNFTDQWFVTESCAVCLEEYIPGQEVRILPCRHEFHKSCVDGWLINRRTCPLCLSNIL</sequence>
<dbReference type="InParanoid" id="T1EL91"/>
<dbReference type="STRING" id="6412.T1EL91"/>
<evidence type="ECO:0000313" key="6">
    <source>
        <dbReference type="EnsemblMetazoa" id="HelroP153602"/>
    </source>
</evidence>
<evidence type="ECO:0000259" key="4">
    <source>
        <dbReference type="PROSITE" id="PS50089"/>
    </source>
</evidence>
<dbReference type="EnsemblMetazoa" id="HelroT153602">
    <property type="protein sequence ID" value="HelroP153602"/>
    <property type="gene ID" value="HelroG153602"/>
</dbReference>
<dbReference type="EMBL" id="AMQM01001792">
    <property type="status" value="NOT_ANNOTATED_CDS"/>
    <property type="molecule type" value="Genomic_DNA"/>
</dbReference>
<name>T1EL91_HELRO</name>
<dbReference type="GO" id="GO:0008270">
    <property type="term" value="F:zinc ion binding"/>
    <property type="evidence" value="ECO:0007669"/>
    <property type="project" value="UniProtKB-KW"/>
</dbReference>
<keyword evidence="1 3" id="KW-0479">Metal-binding</keyword>
<dbReference type="PROSITE" id="PS50089">
    <property type="entry name" value="ZF_RING_2"/>
    <property type="match status" value="1"/>
</dbReference>
<dbReference type="RefSeq" id="XP_009028968.1">
    <property type="nucleotide sequence ID" value="XM_009030720.1"/>
</dbReference>
<protein>
    <recommendedName>
        <fullName evidence="4">RING-type domain-containing protein</fullName>
    </recommendedName>
</protein>
<feature type="domain" description="RING-type" evidence="4">
    <location>
        <begin position="25"/>
        <end position="65"/>
    </location>
</feature>
<dbReference type="KEGG" id="hro:HELRODRAFT_153602"/>
<dbReference type="PANTHER" id="PTHR16200">
    <property type="entry name" value="RING ZINC FINGER"/>
    <property type="match status" value="1"/>
</dbReference>
<dbReference type="EMBL" id="KB097639">
    <property type="protein sequence ID" value="ESN92658.1"/>
    <property type="molecule type" value="Genomic_DNA"/>
</dbReference>
<dbReference type="eggNOG" id="KOG0800">
    <property type="taxonomic scope" value="Eukaryota"/>
</dbReference>
<reference evidence="6" key="3">
    <citation type="submission" date="2015-06" db="UniProtKB">
        <authorList>
            <consortium name="EnsemblMetazoa"/>
        </authorList>
    </citation>
    <scope>IDENTIFICATION</scope>
</reference>
<proteinExistence type="predicted"/>
<dbReference type="InterPro" id="IPR051073">
    <property type="entry name" value="ZNRF3_Arkadia_E3_ligases"/>
</dbReference>
<evidence type="ECO:0000256" key="2">
    <source>
        <dbReference type="ARBA" id="ARBA00022833"/>
    </source>
</evidence>
<organism evidence="6 7">
    <name type="scientific">Helobdella robusta</name>
    <name type="common">Californian leech</name>
    <dbReference type="NCBI Taxonomy" id="6412"/>
    <lineage>
        <taxon>Eukaryota</taxon>
        <taxon>Metazoa</taxon>
        <taxon>Spiralia</taxon>
        <taxon>Lophotrochozoa</taxon>
        <taxon>Annelida</taxon>
        <taxon>Clitellata</taxon>
        <taxon>Hirudinea</taxon>
        <taxon>Rhynchobdellida</taxon>
        <taxon>Glossiphoniidae</taxon>
        <taxon>Helobdella</taxon>
    </lineage>
</organism>
<dbReference type="FunFam" id="3.30.40.10:FF:001930">
    <property type="entry name" value="Uncharacterized protein"/>
    <property type="match status" value="1"/>
</dbReference>
<dbReference type="InterPro" id="IPR013083">
    <property type="entry name" value="Znf_RING/FYVE/PHD"/>
</dbReference>
<keyword evidence="7" id="KW-1185">Reference proteome</keyword>
<dbReference type="OrthoDB" id="9984778at2759"/>
<dbReference type="Pfam" id="PF13639">
    <property type="entry name" value="zf-RING_2"/>
    <property type="match status" value="1"/>
</dbReference>
<dbReference type="HOGENOM" id="CLU_013137_21_5_1"/>
<dbReference type="AlphaFoldDB" id="T1EL91"/>
<dbReference type="CTD" id="20197341"/>
<reference evidence="5 7" key="2">
    <citation type="journal article" date="2013" name="Nature">
        <title>Insights into bilaterian evolution from three spiralian genomes.</title>
        <authorList>
            <person name="Simakov O."/>
            <person name="Marletaz F."/>
            <person name="Cho S.J."/>
            <person name="Edsinger-Gonzales E."/>
            <person name="Havlak P."/>
            <person name="Hellsten U."/>
            <person name="Kuo D.H."/>
            <person name="Larsson T."/>
            <person name="Lv J."/>
            <person name="Arendt D."/>
            <person name="Savage R."/>
            <person name="Osoegawa K."/>
            <person name="de Jong P."/>
            <person name="Grimwood J."/>
            <person name="Chapman J.A."/>
            <person name="Shapiro H."/>
            <person name="Aerts A."/>
            <person name="Otillar R.P."/>
            <person name="Terry A.Y."/>
            <person name="Boore J.L."/>
            <person name="Grigoriev I.V."/>
            <person name="Lindberg D.R."/>
            <person name="Seaver E.C."/>
            <person name="Weisblat D.A."/>
            <person name="Putnam N.H."/>
            <person name="Rokhsar D.S."/>
        </authorList>
    </citation>
    <scope>NUCLEOTIDE SEQUENCE</scope>
</reference>
<evidence type="ECO:0000256" key="3">
    <source>
        <dbReference type="PROSITE-ProRule" id="PRU00175"/>
    </source>
</evidence>
<reference evidence="7" key="1">
    <citation type="submission" date="2012-12" db="EMBL/GenBank/DDBJ databases">
        <authorList>
            <person name="Hellsten U."/>
            <person name="Grimwood J."/>
            <person name="Chapman J.A."/>
            <person name="Shapiro H."/>
            <person name="Aerts A."/>
            <person name="Otillar R.P."/>
            <person name="Terry A.Y."/>
            <person name="Boore J.L."/>
            <person name="Simakov O."/>
            <person name="Marletaz F."/>
            <person name="Cho S.-J."/>
            <person name="Edsinger-Gonzales E."/>
            <person name="Havlak P."/>
            <person name="Kuo D.-H."/>
            <person name="Larsson T."/>
            <person name="Lv J."/>
            <person name="Arendt D."/>
            <person name="Savage R."/>
            <person name="Osoegawa K."/>
            <person name="de Jong P."/>
            <person name="Lindberg D.R."/>
            <person name="Seaver E.C."/>
            <person name="Weisblat D.A."/>
            <person name="Putnam N.H."/>
            <person name="Grigoriev I.V."/>
            <person name="Rokhsar D.S."/>
        </authorList>
    </citation>
    <scope>NUCLEOTIDE SEQUENCE</scope>
</reference>
<dbReference type="GeneID" id="20197341"/>
<evidence type="ECO:0000313" key="5">
    <source>
        <dbReference type="EMBL" id="ESN92658.1"/>
    </source>
</evidence>
<dbReference type="InterPro" id="IPR001841">
    <property type="entry name" value="Znf_RING"/>
</dbReference>
<keyword evidence="2" id="KW-0862">Zinc</keyword>
<dbReference type="SUPFAM" id="SSF57850">
    <property type="entry name" value="RING/U-box"/>
    <property type="match status" value="1"/>
</dbReference>
<dbReference type="SMART" id="SM00184">
    <property type="entry name" value="RING"/>
    <property type="match status" value="1"/>
</dbReference>
<evidence type="ECO:0000256" key="1">
    <source>
        <dbReference type="ARBA" id="ARBA00022771"/>
    </source>
</evidence>
<accession>T1EL91</accession>
<evidence type="ECO:0000313" key="7">
    <source>
        <dbReference type="Proteomes" id="UP000015101"/>
    </source>
</evidence>
<gene>
    <name evidence="6" type="primary">20197341</name>
    <name evidence="5" type="ORF">HELRODRAFT_153602</name>
</gene>